<evidence type="ECO:0000313" key="2">
    <source>
        <dbReference type="WBParaSite" id="jg9435"/>
    </source>
</evidence>
<dbReference type="Proteomes" id="UP000887574">
    <property type="component" value="Unplaced"/>
</dbReference>
<evidence type="ECO:0000313" key="1">
    <source>
        <dbReference type="Proteomes" id="UP000887574"/>
    </source>
</evidence>
<organism evidence="1 2">
    <name type="scientific">Ditylenchus dipsaci</name>
    <dbReference type="NCBI Taxonomy" id="166011"/>
    <lineage>
        <taxon>Eukaryota</taxon>
        <taxon>Metazoa</taxon>
        <taxon>Ecdysozoa</taxon>
        <taxon>Nematoda</taxon>
        <taxon>Chromadorea</taxon>
        <taxon>Rhabditida</taxon>
        <taxon>Tylenchina</taxon>
        <taxon>Tylenchomorpha</taxon>
        <taxon>Sphaerularioidea</taxon>
        <taxon>Anguinidae</taxon>
        <taxon>Anguininae</taxon>
        <taxon>Ditylenchus</taxon>
    </lineage>
</organism>
<name>A0A915ESU4_9BILA</name>
<reference evidence="2" key="1">
    <citation type="submission" date="2022-11" db="UniProtKB">
        <authorList>
            <consortium name="WormBaseParasite"/>
        </authorList>
    </citation>
    <scope>IDENTIFICATION</scope>
</reference>
<proteinExistence type="predicted"/>
<protein>
    <submittedName>
        <fullName evidence="2">Uncharacterized protein</fullName>
    </submittedName>
</protein>
<dbReference type="WBParaSite" id="jg9435">
    <property type="protein sequence ID" value="jg9435"/>
    <property type="gene ID" value="jg9435"/>
</dbReference>
<sequence>MMTCSFDRKVDFAIDGICPSKVRSSSKAPHFSLQRTISTIFLGPSPKAMELLLSCGIQTALILKIQEPLNLSDMT</sequence>
<accession>A0A915ESU4</accession>
<dbReference type="AlphaFoldDB" id="A0A915ESU4"/>
<keyword evidence="1" id="KW-1185">Reference proteome</keyword>